<dbReference type="InterPro" id="IPR020806">
    <property type="entry name" value="PKS_PP-bd"/>
</dbReference>
<dbReference type="PANTHER" id="PTHR45398">
    <property type="match status" value="1"/>
</dbReference>
<dbReference type="Gene3D" id="3.30.559.10">
    <property type="entry name" value="Chloramphenicol acetyltransferase-like domain"/>
    <property type="match status" value="2"/>
</dbReference>
<dbReference type="RefSeq" id="WP_106456853.1">
    <property type="nucleotide sequence ID" value="NZ_PXOH01000009.1"/>
</dbReference>
<dbReference type="NCBIfam" id="TIGR01733">
    <property type="entry name" value="AA-adenyl-dom"/>
    <property type="match status" value="1"/>
</dbReference>
<dbReference type="InterPro" id="IPR036736">
    <property type="entry name" value="ACP-like_sf"/>
</dbReference>
<dbReference type="GO" id="GO:0003824">
    <property type="term" value="F:catalytic activity"/>
    <property type="evidence" value="ECO:0007669"/>
    <property type="project" value="InterPro"/>
</dbReference>
<gene>
    <name evidence="7" type="ORF">C7H19_10615</name>
</gene>
<dbReference type="PANTHER" id="PTHR45398:SF1">
    <property type="entry name" value="ENZYME, PUTATIVE (JCVI)-RELATED"/>
    <property type="match status" value="1"/>
</dbReference>
<dbReference type="SMART" id="SM00823">
    <property type="entry name" value="PKS_PP"/>
    <property type="match status" value="1"/>
</dbReference>
<dbReference type="InterPro" id="IPR010071">
    <property type="entry name" value="AA_adenyl_dom"/>
</dbReference>
<evidence type="ECO:0000256" key="1">
    <source>
        <dbReference type="ARBA" id="ARBA00001957"/>
    </source>
</evidence>
<dbReference type="NCBIfam" id="TIGR01720">
    <property type="entry name" value="NRPS-para261"/>
    <property type="match status" value="1"/>
</dbReference>
<dbReference type="Proteomes" id="UP000239001">
    <property type="component" value="Unassembled WGS sequence"/>
</dbReference>
<accession>A0A2T1LYA1</accession>
<dbReference type="CDD" id="cd19534">
    <property type="entry name" value="E_NRPS"/>
    <property type="match status" value="1"/>
</dbReference>
<dbReference type="InterPro" id="IPR000873">
    <property type="entry name" value="AMP-dep_synth/lig_dom"/>
</dbReference>
<dbReference type="Pfam" id="PF13193">
    <property type="entry name" value="AMP-binding_C"/>
    <property type="match status" value="1"/>
</dbReference>
<dbReference type="FunFam" id="3.40.50.12780:FF:000012">
    <property type="entry name" value="Non-ribosomal peptide synthetase"/>
    <property type="match status" value="1"/>
</dbReference>
<name>A0A2T1LYA1_9CHRO</name>
<reference evidence="7 8" key="1">
    <citation type="submission" date="2018-03" db="EMBL/GenBank/DDBJ databases">
        <title>The ancient ancestry and fast evolution of plastids.</title>
        <authorList>
            <person name="Moore K.R."/>
            <person name="Magnabosco C."/>
            <person name="Momper L."/>
            <person name="Gold D.A."/>
            <person name="Bosak T."/>
            <person name="Fournier G.P."/>
        </authorList>
    </citation>
    <scope>NUCLEOTIDE SEQUENCE [LARGE SCALE GENOMIC DNA]</scope>
    <source>
        <strain evidence="7 8">CCALA 016</strain>
    </source>
</reference>
<dbReference type="InterPro" id="IPR009081">
    <property type="entry name" value="PP-bd_ACP"/>
</dbReference>
<keyword evidence="5" id="KW-0045">Antibiotic biosynthesis</keyword>
<comment type="cofactor">
    <cofactor evidence="1">
        <name>pantetheine 4'-phosphate</name>
        <dbReference type="ChEBI" id="CHEBI:47942"/>
    </cofactor>
</comment>
<evidence type="ECO:0000256" key="4">
    <source>
        <dbReference type="ARBA" id="ARBA00022553"/>
    </source>
</evidence>
<comment type="similarity">
    <text evidence="2">Belongs to the ATP-dependent AMP-binding enzyme family.</text>
</comment>
<dbReference type="FunFam" id="3.40.50.980:FF:000001">
    <property type="entry name" value="Non-ribosomal peptide synthetase"/>
    <property type="match status" value="1"/>
</dbReference>
<keyword evidence="3" id="KW-0596">Phosphopantetheine</keyword>
<dbReference type="GO" id="GO:0017000">
    <property type="term" value="P:antibiotic biosynthetic process"/>
    <property type="evidence" value="ECO:0007669"/>
    <property type="project" value="UniProtKB-KW"/>
</dbReference>
<dbReference type="SUPFAM" id="SSF47336">
    <property type="entry name" value="ACP-like"/>
    <property type="match status" value="1"/>
</dbReference>
<reference evidence="7 8" key="2">
    <citation type="submission" date="2018-03" db="EMBL/GenBank/DDBJ databases">
        <authorList>
            <person name="Keele B.F."/>
        </authorList>
    </citation>
    <scope>NUCLEOTIDE SEQUENCE [LARGE SCALE GENOMIC DNA]</scope>
    <source>
        <strain evidence="7 8">CCALA 016</strain>
    </source>
</reference>
<dbReference type="Gene3D" id="3.30.559.30">
    <property type="entry name" value="Nonribosomal peptide synthetase, condensation domain"/>
    <property type="match status" value="2"/>
</dbReference>
<evidence type="ECO:0000256" key="2">
    <source>
        <dbReference type="ARBA" id="ARBA00006432"/>
    </source>
</evidence>
<dbReference type="Gene3D" id="3.30.300.30">
    <property type="match status" value="1"/>
</dbReference>
<dbReference type="FunFam" id="1.10.1200.10:FF:000005">
    <property type="entry name" value="Nonribosomal peptide synthetase 1"/>
    <property type="match status" value="1"/>
</dbReference>
<dbReference type="EMBL" id="PXOH01000009">
    <property type="protein sequence ID" value="PSF37371.1"/>
    <property type="molecule type" value="Genomic_DNA"/>
</dbReference>
<organism evidence="7 8">
    <name type="scientific">Aphanothece hegewaldii CCALA 016</name>
    <dbReference type="NCBI Taxonomy" id="2107694"/>
    <lineage>
        <taxon>Bacteria</taxon>
        <taxon>Bacillati</taxon>
        <taxon>Cyanobacteriota</taxon>
        <taxon>Cyanophyceae</taxon>
        <taxon>Oscillatoriophycideae</taxon>
        <taxon>Chroococcales</taxon>
        <taxon>Aphanothecaceae</taxon>
        <taxon>Aphanothece</taxon>
    </lineage>
</organism>
<evidence type="ECO:0000256" key="5">
    <source>
        <dbReference type="ARBA" id="ARBA00023194"/>
    </source>
</evidence>
<evidence type="ECO:0000313" key="7">
    <source>
        <dbReference type="EMBL" id="PSF37371.1"/>
    </source>
</evidence>
<dbReference type="OrthoDB" id="9757538at2"/>
<dbReference type="PROSITE" id="PS50075">
    <property type="entry name" value="CARRIER"/>
    <property type="match status" value="1"/>
</dbReference>
<proteinExistence type="inferred from homology"/>
<dbReference type="InterPro" id="IPR020845">
    <property type="entry name" value="AMP-binding_CS"/>
</dbReference>
<dbReference type="InterPro" id="IPR023213">
    <property type="entry name" value="CAT-like_dom_sf"/>
</dbReference>
<dbReference type="Pfam" id="PF00668">
    <property type="entry name" value="Condensation"/>
    <property type="match status" value="2"/>
</dbReference>
<dbReference type="Gene3D" id="1.10.1200.10">
    <property type="entry name" value="ACP-like"/>
    <property type="match status" value="1"/>
</dbReference>
<dbReference type="InterPro" id="IPR010060">
    <property type="entry name" value="NRPS_synth"/>
</dbReference>
<dbReference type="Gene3D" id="3.40.50.980">
    <property type="match status" value="2"/>
</dbReference>
<dbReference type="CDD" id="cd05930">
    <property type="entry name" value="A_NRPS"/>
    <property type="match status" value="1"/>
</dbReference>
<dbReference type="InterPro" id="IPR025110">
    <property type="entry name" value="AMP-bd_C"/>
</dbReference>
<dbReference type="SUPFAM" id="SSF52777">
    <property type="entry name" value="CoA-dependent acyltransferases"/>
    <property type="match status" value="4"/>
</dbReference>
<dbReference type="FunFam" id="2.30.38.10:FF:000001">
    <property type="entry name" value="Non-ribosomal peptide synthetase PvdI"/>
    <property type="match status" value="1"/>
</dbReference>
<dbReference type="FunFam" id="3.30.300.30:FF:000010">
    <property type="entry name" value="Enterobactin synthetase component F"/>
    <property type="match status" value="1"/>
</dbReference>
<dbReference type="InterPro" id="IPR045851">
    <property type="entry name" value="AMP-bd_C_sf"/>
</dbReference>
<evidence type="ECO:0000313" key="8">
    <source>
        <dbReference type="Proteomes" id="UP000239001"/>
    </source>
</evidence>
<feature type="domain" description="Carrier" evidence="6">
    <location>
        <begin position="988"/>
        <end position="1062"/>
    </location>
</feature>
<protein>
    <submittedName>
        <fullName evidence="7">Non-ribosomal peptide synthetase</fullName>
    </submittedName>
</protein>
<dbReference type="GO" id="GO:0044550">
    <property type="term" value="P:secondary metabolite biosynthetic process"/>
    <property type="evidence" value="ECO:0007669"/>
    <property type="project" value="UniProtKB-ARBA"/>
</dbReference>
<keyword evidence="4" id="KW-0597">Phosphoprotein</keyword>
<dbReference type="Gene3D" id="2.30.38.10">
    <property type="entry name" value="Luciferase, Domain 3"/>
    <property type="match status" value="1"/>
</dbReference>
<comment type="caution">
    <text evidence="7">The sequence shown here is derived from an EMBL/GenBank/DDBJ whole genome shotgun (WGS) entry which is preliminary data.</text>
</comment>
<dbReference type="InterPro" id="IPR001242">
    <property type="entry name" value="Condensation_dom"/>
</dbReference>
<dbReference type="InterPro" id="IPR006162">
    <property type="entry name" value="Ppantetheine_attach_site"/>
</dbReference>
<dbReference type="SUPFAM" id="SSF56801">
    <property type="entry name" value="Acetyl-CoA synthetase-like"/>
    <property type="match status" value="1"/>
</dbReference>
<dbReference type="Pfam" id="PF00501">
    <property type="entry name" value="AMP-binding"/>
    <property type="match status" value="1"/>
</dbReference>
<dbReference type="GO" id="GO:0031177">
    <property type="term" value="F:phosphopantetheine binding"/>
    <property type="evidence" value="ECO:0007669"/>
    <property type="project" value="InterPro"/>
</dbReference>
<dbReference type="PROSITE" id="PS00455">
    <property type="entry name" value="AMP_BINDING"/>
    <property type="match status" value="1"/>
</dbReference>
<dbReference type="PROSITE" id="PS00012">
    <property type="entry name" value="PHOSPHOPANTETHEINE"/>
    <property type="match status" value="1"/>
</dbReference>
<evidence type="ECO:0000259" key="6">
    <source>
        <dbReference type="PROSITE" id="PS50075"/>
    </source>
</evidence>
<dbReference type="CDD" id="cd19531">
    <property type="entry name" value="LCL_NRPS-like"/>
    <property type="match status" value="1"/>
</dbReference>
<sequence>MFNDELTKRIAALSPEKRAIFEQKLKQINSPQKPTITKRSDLNSSPLSFAQERLWFLHQLDPTNAAYHIPIAWHFTGQLDFQKLQDSINIIIQRHEALRTRFPTKEGKPYQDILSHLKLEIPVIHLAQEQVKQFTKEEAKRPFNLETGPLLRIALLQLSPQESILLVIFHHIIADGWSRGIFLKELITLYKSESKLPELPIQYVDFADWQRNWLAGEERQIQLDYWKQQLTDLPVLNIPTDLPRPPVQTFRGSTQSFTLSKDLTDSLKQLSRQQGVTLFMTLLTAFNILLHRYSGQDDVVIGSPIANRNWTETEGLIGFFVNTLILRNNLSGNPTFLELLKQVKEVTSGAYKHQDLPFAFLVEELQPERNLSHNPLFGVMFQFQNEAYQLQNSNTPELAIPNLQLEQYWIEPEFTKFDLTWHLIERETGFLGVIEYSTDLFKTETITRMFQHFQQLLLEIIINPQKRLSELSLLTSSEQHQLLIEWNNTKTDESLELVHQLIEKQAERTPNNIAVVCSNQKLTYQELNQKANQLAHHLLTLGVKPETLVGICFKRSLEMVIAILGILKAGGAYVPLDPTYPQERLAYMLDDASVFLLLTQTELLKILPQNNCNILCLDLNHSVEVGNSKPTQNTNINADNLAYVIYTSGSTGKPKGTLLTHRGLINYLTWAIQEYKVSEGEGSPVQSAIGFDATITSLYTPLLVGKTVVLLPEEQELEVLNTDHHYSLLKITPAHLGILSQFPQKAQTNALIIGGEALFGNHLTFWQHQTPNTRLINEYGPTETVVGCCVYEVQKPVTGLVPIGKAIANTQLYILDRYLQPVPIGVPGELYIGGAGVARGYLNRPDLTADKFIPNPFSSGRLYKTGDLARYLSDGNIEYLGRLDEQVKIRGFRIELGEIEAVLAQHPDVSEAFVTVHEDTQGNKRLVAYIISSTAQNLRDFLKSKLPDYMIPSAFIPLTAFPLTANGKINRKALPSPDLSTPTASLVLPRTANEEILRQIWAEVLGRESISIHDNFFELGGDSILSIQIIAKANSYGLKITPKQLFEHQTIALLATVAQTVTSTQTEQGIVTGNVLLTPIQQWFFEQNLIEPHHYNQSVLLELSPQIQPQLLEQVIPELLIHHDALRLRFTLSETGWQQFNIAPDENIPFTQIDISGQPKEKIEEMATQIQASLNLTDGPIFRGVWFNFGEEQSSYLLLVIHHLAVDGVSWRILLEDLATGYQQLTQGDKIQLPAKTTSYQDWANYLTQNHDLIETNNHRINPLPVDYSNGDNTVASTAQIITSLTVEETQALLKDISQVYQTQINDVLLTALAQAFTQWTGHSNLLVDLESHGRDTDEFDLSRTVGWFTTIIPLCLDLTNLKNLEDALKSIKEQLRRIPLKMKSSFQSNSQVIFNYLGQLDRVQTSYPILSLVNELQGARRSFRQTRRYLLEINSFVSEDKLQVNWIYSKNIHQEKTMQNLTNNYIIALKAIITHCQSVNTKSYTPSDFTAAKLEQKQLDQFLNKINKRK</sequence>
<keyword evidence="8" id="KW-1185">Reference proteome</keyword>
<evidence type="ECO:0000256" key="3">
    <source>
        <dbReference type="ARBA" id="ARBA00022450"/>
    </source>
</evidence>
<dbReference type="Pfam" id="PF00550">
    <property type="entry name" value="PP-binding"/>
    <property type="match status" value="1"/>
</dbReference>
<dbReference type="GO" id="GO:0043041">
    <property type="term" value="P:amino acid activation for nonribosomal peptide biosynthetic process"/>
    <property type="evidence" value="ECO:0007669"/>
    <property type="project" value="UniProtKB-ARBA"/>
</dbReference>
<dbReference type="GO" id="GO:0008610">
    <property type="term" value="P:lipid biosynthetic process"/>
    <property type="evidence" value="ECO:0007669"/>
    <property type="project" value="UniProtKB-ARBA"/>
</dbReference>